<dbReference type="Gene3D" id="3.40.30.10">
    <property type="entry name" value="Glutaredoxin"/>
    <property type="match status" value="1"/>
</dbReference>
<dbReference type="Gene3D" id="1.20.1050.10">
    <property type="match status" value="1"/>
</dbReference>
<dbReference type="InterPro" id="IPR004045">
    <property type="entry name" value="Glutathione_S-Trfase_N"/>
</dbReference>
<evidence type="ECO:0000313" key="7">
    <source>
        <dbReference type="Proteomes" id="UP000094936"/>
    </source>
</evidence>
<comment type="caution">
    <text evidence="6">The sequence shown here is derived from an EMBL/GenBank/DDBJ whole genome shotgun (WGS) entry which is preliminary data.</text>
</comment>
<dbReference type="AlphaFoldDB" id="A0A1C3ES46"/>
<gene>
    <name evidence="6" type="ORF">A8L45_00340</name>
</gene>
<dbReference type="EMBL" id="LYBM01000001">
    <property type="protein sequence ID" value="ODA36089.1"/>
    <property type="molecule type" value="Genomic_DNA"/>
</dbReference>
<evidence type="ECO:0000256" key="1">
    <source>
        <dbReference type="ARBA" id="ARBA00012452"/>
    </source>
</evidence>
<dbReference type="RefSeq" id="WP_068898040.1">
    <property type="nucleotide sequence ID" value="NZ_JBHUIF010000002.1"/>
</dbReference>
<dbReference type="FunFam" id="3.40.30.10:FF:000156">
    <property type="entry name" value="Glutathione S-transferase 1"/>
    <property type="match status" value="1"/>
</dbReference>
<evidence type="ECO:0000259" key="4">
    <source>
        <dbReference type="PROSITE" id="PS50404"/>
    </source>
</evidence>
<dbReference type="GO" id="GO:0004364">
    <property type="term" value="F:glutathione transferase activity"/>
    <property type="evidence" value="ECO:0007669"/>
    <property type="project" value="UniProtKB-EC"/>
</dbReference>
<dbReference type="Pfam" id="PF02798">
    <property type="entry name" value="GST_N"/>
    <property type="match status" value="1"/>
</dbReference>
<comment type="catalytic activity">
    <reaction evidence="3">
        <text>RX + glutathione = an S-substituted glutathione + a halide anion + H(+)</text>
        <dbReference type="Rhea" id="RHEA:16437"/>
        <dbReference type="ChEBI" id="CHEBI:15378"/>
        <dbReference type="ChEBI" id="CHEBI:16042"/>
        <dbReference type="ChEBI" id="CHEBI:17792"/>
        <dbReference type="ChEBI" id="CHEBI:57925"/>
        <dbReference type="ChEBI" id="CHEBI:90779"/>
        <dbReference type="EC" id="2.5.1.18"/>
    </reaction>
</comment>
<dbReference type="PANTHER" id="PTHR44051:SF9">
    <property type="entry name" value="GLUTATHIONE S-TRANSFERASE 1"/>
    <property type="match status" value="1"/>
</dbReference>
<feature type="domain" description="GST N-terminal" evidence="4">
    <location>
        <begin position="1"/>
        <end position="81"/>
    </location>
</feature>
<dbReference type="InterPro" id="IPR040079">
    <property type="entry name" value="Glutathione_S-Trfase"/>
</dbReference>
<dbReference type="Pfam" id="PF14497">
    <property type="entry name" value="GST_C_3"/>
    <property type="match status" value="1"/>
</dbReference>
<evidence type="ECO:0000313" key="6">
    <source>
        <dbReference type="EMBL" id="ODA36089.1"/>
    </source>
</evidence>
<proteinExistence type="predicted"/>
<dbReference type="Proteomes" id="UP000094936">
    <property type="component" value="Unassembled WGS sequence"/>
</dbReference>
<evidence type="ECO:0000256" key="2">
    <source>
        <dbReference type="ARBA" id="ARBA00022679"/>
    </source>
</evidence>
<dbReference type="InterPro" id="IPR010987">
    <property type="entry name" value="Glutathione-S-Trfase_C-like"/>
</dbReference>
<dbReference type="PROSITE" id="PS50404">
    <property type="entry name" value="GST_NTER"/>
    <property type="match status" value="1"/>
</dbReference>
<dbReference type="InterPro" id="IPR036282">
    <property type="entry name" value="Glutathione-S-Trfase_C_sf"/>
</dbReference>
<protein>
    <recommendedName>
        <fullName evidence="1">glutathione transferase</fullName>
        <ecNumber evidence="1">2.5.1.18</ecNumber>
    </recommendedName>
</protein>
<accession>A0A1C3ES46</accession>
<organism evidence="6 7">
    <name type="scientific">Veronia pacifica</name>
    <dbReference type="NCBI Taxonomy" id="1080227"/>
    <lineage>
        <taxon>Bacteria</taxon>
        <taxon>Pseudomonadati</taxon>
        <taxon>Pseudomonadota</taxon>
        <taxon>Gammaproteobacteria</taxon>
        <taxon>Vibrionales</taxon>
        <taxon>Vibrionaceae</taxon>
        <taxon>Veronia</taxon>
    </lineage>
</organism>
<dbReference type="STRING" id="1080227.A8L45_00340"/>
<dbReference type="PROSITE" id="PS50405">
    <property type="entry name" value="GST_CTER"/>
    <property type="match status" value="1"/>
</dbReference>
<evidence type="ECO:0000259" key="5">
    <source>
        <dbReference type="PROSITE" id="PS50405"/>
    </source>
</evidence>
<dbReference type="SUPFAM" id="SSF52833">
    <property type="entry name" value="Thioredoxin-like"/>
    <property type="match status" value="1"/>
</dbReference>
<keyword evidence="2 6" id="KW-0808">Transferase</keyword>
<dbReference type="EC" id="2.5.1.18" evidence="1"/>
<dbReference type="GO" id="GO:0004601">
    <property type="term" value="F:peroxidase activity"/>
    <property type="evidence" value="ECO:0007669"/>
    <property type="project" value="UniProtKB-ARBA"/>
</dbReference>
<dbReference type="SFLD" id="SFLDG01150">
    <property type="entry name" value="Main.1:_Beta-like"/>
    <property type="match status" value="1"/>
</dbReference>
<feature type="domain" description="GST C-terminal" evidence="5">
    <location>
        <begin position="87"/>
        <end position="205"/>
    </location>
</feature>
<dbReference type="SFLD" id="SFLDS00019">
    <property type="entry name" value="Glutathione_Transferase_(cytos"/>
    <property type="match status" value="1"/>
</dbReference>
<sequence length="205" mass="23017">MITLHHLNKSRSKRIIWLLEELEQPYEIAAYQRDATTFLAPPELKAVHPLGKSPVLEIDGKVLAESGAITEYLIHRYAPDTLAPAKDSPEYADYLYWMHFAESSAMLPLLLVTFLKREPAKTEFLESYANSEAANILGYINQCLEGKNYLVGDSLTGADIMMSFVTDVLAQQGVIENFPNIAVYHQTLSARPAYQTAEKTEKAHN</sequence>
<dbReference type="InterPro" id="IPR036249">
    <property type="entry name" value="Thioredoxin-like_sf"/>
</dbReference>
<dbReference type="CDD" id="cd03189">
    <property type="entry name" value="GST_C_GTT1_like"/>
    <property type="match status" value="1"/>
</dbReference>
<dbReference type="CDD" id="cd03046">
    <property type="entry name" value="GST_N_GTT1_like"/>
    <property type="match status" value="1"/>
</dbReference>
<keyword evidence="7" id="KW-1185">Reference proteome</keyword>
<dbReference type="OrthoDB" id="9810080at2"/>
<reference evidence="6 7" key="1">
    <citation type="submission" date="2016-05" db="EMBL/GenBank/DDBJ databases">
        <title>Genomic Taxonomy of the Vibrionaceae.</title>
        <authorList>
            <person name="Gomez-Gil B."/>
            <person name="Enciso-Ibarra J."/>
        </authorList>
    </citation>
    <scope>NUCLEOTIDE SEQUENCE [LARGE SCALE GENOMIC DNA]</scope>
    <source>
        <strain evidence="6 7">CAIM 1920</strain>
    </source>
</reference>
<dbReference type="GO" id="GO:0005737">
    <property type="term" value="C:cytoplasm"/>
    <property type="evidence" value="ECO:0007669"/>
    <property type="project" value="UniProtKB-ARBA"/>
</dbReference>
<dbReference type="PANTHER" id="PTHR44051">
    <property type="entry name" value="GLUTATHIONE S-TRANSFERASE-RELATED"/>
    <property type="match status" value="1"/>
</dbReference>
<name>A0A1C3ES46_9GAMM</name>
<dbReference type="InterPro" id="IPR004046">
    <property type="entry name" value="GST_C"/>
</dbReference>
<evidence type="ECO:0000256" key="3">
    <source>
        <dbReference type="ARBA" id="ARBA00047960"/>
    </source>
</evidence>
<dbReference type="SFLD" id="SFLDG00358">
    <property type="entry name" value="Main_(cytGST)"/>
    <property type="match status" value="1"/>
</dbReference>
<dbReference type="SUPFAM" id="SSF47616">
    <property type="entry name" value="GST C-terminal domain-like"/>
    <property type="match status" value="1"/>
</dbReference>